<dbReference type="AlphaFoldDB" id="A0AA38C9W9"/>
<evidence type="ECO:0000256" key="3">
    <source>
        <dbReference type="ARBA" id="ARBA00022833"/>
    </source>
</evidence>
<evidence type="ECO:0000313" key="12">
    <source>
        <dbReference type="Proteomes" id="UP000824469"/>
    </source>
</evidence>
<dbReference type="InterPro" id="IPR000679">
    <property type="entry name" value="Znf_GATA"/>
</dbReference>
<feature type="compositionally biased region" description="Low complexity" evidence="9">
    <location>
        <begin position="178"/>
        <end position="192"/>
    </location>
</feature>
<evidence type="ECO:0000256" key="1">
    <source>
        <dbReference type="ARBA" id="ARBA00022723"/>
    </source>
</evidence>
<dbReference type="Gene3D" id="3.30.50.10">
    <property type="entry name" value="Erythroid Transcription Factor GATA-1, subunit A"/>
    <property type="match status" value="1"/>
</dbReference>
<dbReference type="OMA" id="CTECKTM"/>
<evidence type="ECO:0000259" key="10">
    <source>
        <dbReference type="PROSITE" id="PS50114"/>
    </source>
</evidence>
<protein>
    <recommendedName>
        <fullName evidence="10">GATA-type domain-containing protein</fullName>
    </recommendedName>
</protein>
<keyword evidence="1" id="KW-0479">Metal-binding</keyword>
<dbReference type="GO" id="GO:0008270">
    <property type="term" value="F:zinc ion binding"/>
    <property type="evidence" value="ECO:0007669"/>
    <property type="project" value="UniProtKB-KW"/>
</dbReference>
<evidence type="ECO:0000313" key="11">
    <source>
        <dbReference type="EMBL" id="KAH9296150.1"/>
    </source>
</evidence>
<keyword evidence="4" id="KW-0805">Transcription regulation</keyword>
<reference evidence="11 12" key="1">
    <citation type="journal article" date="2021" name="Nat. Plants">
        <title>The Taxus genome provides insights into paclitaxel biosynthesis.</title>
        <authorList>
            <person name="Xiong X."/>
            <person name="Gou J."/>
            <person name="Liao Q."/>
            <person name="Li Y."/>
            <person name="Zhou Q."/>
            <person name="Bi G."/>
            <person name="Li C."/>
            <person name="Du R."/>
            <person name="Wang X."/>
            <person name="Sun T."/>
            <person name="Guo L."/>
            <person name="Liang H."/>
            <person name="Lu P."/>
            <person name="Wu Y."/>
            <person name="Zhang Z."/>
            <person name="Ro D.K."/>
            <person name="Shang Y."/>
            <person name="Huang S."/>
            <person name="Yan J."/>
        </authorList>
    </citation>
    <scope>NUCLEOTIDE SEQUENCE [LARGE SCALE GENOMIC DNA]</scope>
    <source>
        <strain evidence="11">Ta-2019</strain>
    </source>
</reference>
<organism evidence="11 12">
    <name type="scientific">Taxus chinensis</name>
    <name type="common">Chinese yew</name>
    <name type="synonym">Taxus wallichiana var. chinensis</name>
    <dbReference type="NCBI Taxonomy" id="29808"/>
    <lineage>
        <taxon>Eukaryota</taxon>
        <taxon>Viridiplantae</taxon>
        <taxon>Streptophyta</taxon>
        <taxon>Embryophyta</taxon>
        <taxon>Tracheophyta</taxon>
        <taxon>Spermatophyta</taxon>
        <taxon>Pinopsida</taxon>
        <taxon>Pinidae</taxon>
        <taxon>Conifers II</taxon>
        <taxon>Cupressales</taxon>
        <taxon>Taxaceae</taxon>
        <taxon>Taxus</taxon>
    </lineage>
</organism>
<comment type="caution">
    <text evidence="11">The sequence shown here is derived from an EMBL/GenBank/DDBJ whole genome shotgun (WGS) entry which is preliminary data.</text>
</comment>
<evidence type="ECO:0000256" key="7">
    <source>
        <dbReference type="ARBA" id="ARBA00024019"/>
    </source>
</evidence>
<dbReference type="EMBL" id="JAHRHJ020000011">
    <property type="protein sequence ID" value="KAH9296150.1"/>
    <property type="molecule type" value="Genomic_DNA"/>
</dbReference>
<evidence type="ECO:0000256" key="5">
    <source>
        <dbReference type="ARBA" id="ARBA00023125"/>
    </source>
</evidence>
<dbReference type="PROSITE" id="PS50114">
    <property type="entry name" value="GATA_ZN_FINGER_2"/>
    <property type="match status" value="1"/>
</dbReference>
<keyword evidence="5" id="KW-0238">DNA-binding</keyword>
<name>A0AA38C9W9_TAXCH</name>
<proteinExistence type="inferred from homology"/>
<evidence type="ECO:0000256" key="9">
    <source>
        <dbReference type="SAM" id="MobiDB-lite"/>
    </source>
</evidence>
<dbReference type="PANTHER" id="PTHR46813">
    <property type="entry name" value="GATA TRANSCRIPTION FACTOR 18"/>
    <property type="match status" value="1"/>
</dbReference>
<dbReference type="SMART" id="SM00401">
    <property type="entry name" value="ZnF_GATA"/>
    <property type="match status" value="1"/>
</dbReference>
<evidence type="ECO:0000256" key="8">
    <source>
        <dbReference type="PROSITE-ProRule" id="PRU00094"/>
    </source>
</evidence>
<keyword evidence="6" id="KW-0804">Transcription</keyword>
<dbReference type="Proteomes" id="UP000824469">
    <property type="component" value="Unassembled WGS sequence"/>
</dbReference>
<dbReference type="CDD" id="cd00202">
    <property type="entry name" value="ZnF_GATA"/>
    <property type="match status" value="1"/>
</dbReference>
<dbReference type="Pfam" id="PF00320">
    <property type="entry name" value="GATA"/>
    <property type="match status" value="1"/>
</dbReference>
<accession>A0AA38C9W9</accession>
<evidence type="ECO:0000256" key="6">
    <source>
        <dbReference type="ARBA" id="ARBA00023163"/>
    </source>
</evidence>
<evidence type="ECO:0000256" key="4">
    <source>
        <dbReference type="ARBA" id="ARBA00023015"/>
    </source>
</evidence>
<feature type="region of interest" description="Disordered" evidence="9">
    <location>
        <begin position="175"/>
        <end position="199"/>
    </location>
</feature>
<feature type="domain" description="GATA-type" evidence="10">
    <location>
        <begin position="137"/>
        <end position="176"/>
    </location>
</feature>
<dbReference type="InterPro" id="IPR013088">
    <property type="entry name" value="Znf_NHR/GATA"/>
</dbReference>
<dbReference type="PANTHER" id="PTHR46813:SF16">
    <property type="entry name" value="GATA TRANSCRIPTION FACTOR 18"/>
    <property type="match status" value="1"/>
</dbReference>
<evidence type="ECO:0000256" key="2">
    <source>
        <dbReference type="ARBA" id="ARBA00022771"/>
    </source>
</evidence>
<keyword evidence="12" id="KW-1185">Reference proteome</keyword>
<comment type="similarity">
    <text evidence="7">Belongs to the type IV zinc-finger family. Class B subfamily.</text>
</comment>
<sequence length="269" mass="29345">MLQGPAAYFSAPVYGHSHYKKFWLKKMETEDDSAVEAAPPLAEGGGGVLLTNCSALDMKGTSPLPLAIRAVAPAPAAAEKQIKNEVDYTLALGVGDSKQVEEEDMGFSRRAEKFDKFAVDKSSAMEPSIYTNDLSSRAVMKMCADCKTVKTPLWRNGPRGPKSLCNACGIRYKKMGKRPSSPSTPPISSSGKSKIHGKRENIYGRQQGKKIRNLGGGRSSMGPRCLQAEGDIANYGEGNRSWEALRRWRQVERIRKPAMAMAKDEEEGA</sequence>
<dbReference type="GO" id="GO:0043565">
    <property type="term" value="F:sequence-specific DNA binding"/>
    <property type="evidence" value="ECO:0007669"/>
    <property type="project" value="InterPro"/>
</dbReference>
<keyword evidence="2 8" id="KW-0863">Zinc-finger</keyword>
<dbReference type="SUPFAM" id="SSF57716">
    <property type="entry name" value="Glucocorticoid receptor-like (DNA-binding domain)"/>
    <property type="match status" value="1"/>
</dbReference>
<gene>
    <name evidence="11" type="ORF">KI387_039738</name>
</gene>
<dbReference type="GO" id="GO:0006355">
    <property type="term" value="P:regulation of DNA-templated transcription"/>
    <property type="evidence" value="ECO:0007669"/>
    <property type="project" value="InterPro"/>
</dbReference>
<keyword evidence="3" id="KW-0862">Zinc</keyword>
<feature type="non-terminal residue" evidence="11">
    <location>
        <position position="1"/>
    </location>
</feature>
<dbReference type="PROSITE" id="PS00344">
    <property type="entry name" value="GATA_ZN_FINGER_1"/>
    <property type="match status" value="1"/>
</dbReference>